<evidence type="ECO:0000256" key="1">
    <source>
        <dbReference type="ARBA" id="ARBA00022737"/>
    </source>
</evidence>
<dbReference type="SMART" id="SM00248">
    <property type="entry name" value="ANK"/>
    <property type="match status" value="7"/>
</dbReference>
<dbReference type="EMBL" id="AMQN01009179">
    <property type="status" value="NOT_ANNOTATED_CDS"/>
    <property type="molecule type" value="Genomic_DNA"/>
</dbReference>
<organism evidence="4">
    <name type="scientific">Capitella teleta</name>
    <name type="common">Polychaete worm</name>
    <dbReference type="NCBI Taxonomy" id="283909"/>
    <lineage>
        <taxon>Eukaryota</taxon>
        <taxon>Metazoa</taxon>
        <taxon>Spiralia</taxon>
        <taxon>Lophotrochozoa</taxon>
        <taxon>Annelida</taxon>
        <taxon>Polychaeta</taxon>
        <taxon>Sedentaria</taxon>
        <taxon>Scolecida</taxon>
        <taxon>Capitellidae</taxon>
        <taxon>Capitella</taxon>
    </lineage>
</organism>
<reference evidence="4 6" key="2">
    <citation type="journal article" date="2013" name="Nature">
        <title>Insights into bilaterian evolution from three spiralian genomes.</title>
        <authorList>
            <person name="Simakov O."/>
            <person name="Marletaz F."/>
            <person name="Cho S.J."/>
            <person name="Edsinger-Gonzales E."/>
            <person name="Havlak P."/>
            <person name="Hellsten U."/>
            <person name="Kuo D.H."/>
            <person name="Larsson T."/>
            <person name="Lv J."/>
            <person name="Arendt D."/>
            <person name="Savage R."/>
            <person name="Osoegawa K."/>
            <person name="de Jong P."/>
            <person name="Grimwood J."/>
            <person name="Chapman J.A."/>
            <person name="Shapiro H."/>
            <person name="Aerts A."/>
            <person name="Otillar R.P."/>
            <person name="Terry A.Y."/>
            <person name="Boore J.L."/>
            <person name="Grigoriev I.V."/>
            <person name="Lindberg D.R."/>
            <person name="Seaver E.C."/>
            <person name="Weisblat D.A."/>
            <person name="Putnam N.H."/>
            <person name="Rokhsar D.S."/>
        </authorList>
    </citation>
    <scope>NUCLEOTIDE SEQUENCE</scope>
    <source>
        <strain evidence="4 6">I ESC-2004</strain>
    </source>
</reference>
<accession>R7U6B3</accession>
<protein>
    <submittedName>
        <fullName evidence="4 5">Uncharacterized protein</fullName>
    </submittedName>
</protein>
<dbReference type="Proteomes" id="UP000014760">
    <property type="component" value="Unassembled WGS sequence"/>
</dbReference>
<reference evidence="5" key="3">
    <citation type="submission" date="2015-06" db="UniProtKB">
        <authorList>
            <consortium name="EnsemblMetazoa"/>
        </authorList>
    </citation>
    <scope>IDENTIFICATION</scope>
</reference>
<evidence type="ECO:0000313" key="5">
    <source>
        <dbReference type="EnsemblMetazoa" id="CapteP223204"/>
    </source>
</evidence>
<feature type="repeat" description="ANK" evidence="3">
    <location>
        <begin position="110"/>
        <end position="142"/>
    </location>
</feature>
<dbReference type="AlphaFoldDB" id="R7U6B3"/>
<dbReference type="GO" id="GO:0070531">
    <property type="term" value="C:BRCA1-A complex"/>
    <property type="evidence" value="ECO:0007669"/>
    <property type="project" value="TreeGrafter"/>
</dbReference>
<dbReference type="InterPro" id="IPR002110">
    <property type="entry name" value="Ankyrin_rpt"/>
</dbReference>
<gene>
    <name evidence="4" type="ORF">CAPTEDRAFT_223204</name>
</gene>
<dbReference type="GO" id="GO:0031436">
    <property type="term" value="C:BRCA1-BARD1 complex"/>
    <property type="evidence" value="ECO:0007669"/>
    <property type="project" value="TreeGrafter"/>
</dbReference>
<keyword evidence="6" id="KW-1185">Reference proteome</keyword>
<feature type="repeat" description="ANK" evidence="3">
    <location>
        <begin position="143"/>
        <end position="175"/>
    </location>
</feature>
<dbReference type="Gene3D" id="1.25.40.20">
    <property type="entry name" value="Ankyrin repeat-containing domain"/>
    <property type="match status" value="4"/>
</dbReference>
<dbReference type="EMBL" id="KB304845">
    <property type="protein sequence ID" value="ELU01656.1"/>
    <property type="molecule type" value="Genomic_DNA"/>
</dbReference>
<evidence type="ECO:0000313" key="4">
    <source>
        <dbReference type="EMBL" id="ELU01656.1"/>
    </source>
</evidence>
<feature type="repeat" description="ANK" evidence="3">
    <location>
        <begin position="74"/>
        <end position="109"/>
    </location>
</feature>
<dbReference type="GO" id="GO:0085020">
    <property type="term" value="P:protein K6-linked ubiquitination"/>
    <property type="evidence" value="ECO:0007669"/>
    <property type="project" value="TreeGrafter"/>
</dbReference>
<dbReference type="OrthoDB" id="20727at2759"/>
<dbReference type="PROSITE" id="PS50297">
    <property type="entry name" value="ANK_REP_REGION"/>
    <property type="match status" value="5"/>
</dbReference>
<name>R7U6B3_CAPTE</name>
<keyword evidence="1" id="KW-0677">Repeat</keyword>
<dbReference type="HOGENOM" id="CLU_622953_0_0_1"/>
<feature type="repeat" description="ANK" evidence="3">
    <location>
        <begin position="267"/>
        <end position="299"/>
    </location>
</feature>
<dbReference type="PROSITE" id="PS50088">
    <property type="entry name" value="ANK_REPEAT"/>
    <property type="match status" value="5"/>
</dbReference>
<dbReference type="Pfam" id="PF12796">
    <property type="entry name" value="Ank_2"/>
    <property type="match status" value="1"/>
</dbReference>
<reference evidence="6" key="1">
    <citation type="submission" date="2012-12" db="EMBL/GenBank/DDBJ databases">
        <authorList>
            <person name="Hellsten U."/>
            <person name="Grimwood J."/>
            <person name="Chapman J.A."/>
            <person name="Shapiro H."/>
            <person name="Aerts A."/>
            <person name="Otillar R.P."/>
            <person name="Terry A.Y."/>
            <person name="Boore J.L."/>
            <person name="Simakov O."/>
            <person name="Marletaz F."/>
            <person name="Cho S.-J."/>
            <person name="Edsinger-Gonzales E."/>
            <person name="Havlak P."/>
            <person name="Kuo D.-H."/>
            <person name="Larsson T."/>
            <person name="Lv J."/>
            <person name="Arendt D."/>
            <person name="Savage R."/>
            <person name="Osoegawa K."/>
            <person name="de Jong P."/>
            <person name="Lindberg D.R."/>
            <person name="Seaver E.C."/>
            <person name="Weisblat D.A."/>
            <person name="Putnam N.H."/>
            <person name="Grigoriev I.V."/>
            <person name="Rokhsar D.S."/>
        </authorList>
    </citation>
    <scope>NUCLEOTIDE SEQUENCE</scope>
    <source>
        <strain evidence="6">I ESC-2004</strain>
    </source>
</reference>
<feature type="repeat" description="ANK" evidence="3">
    <location>
        <begin position="176"/>
        <end position="208"/>
    </location>
</feature>
<dbReference type="InterPro" id="IPR036770">
    <property type="entry name" value="Ankyrin_rpt-contain_sf"/>
</dbReference>
<dbReference type="STRING" id="283909.R7U6B3"/>
<dbReference type="EnsemblMetazoa" id="CapteT223204">
    <property type="protein sequence ID" value="CapteP223204"/>
    <property type="gene ID" value="CapteG223204"/>
</dbReference>
<dbReference type="SUPFAM" id="SSF48403">
    <property type="entry name" value="Ankyrin repeat"/>
    <property type="match status" value="1"/>
</dbReference>
<evidence type="ECO:0000256" key="2">
    <source>
        <dbReference type="ARBA" id="ARBA00023043"/>
    </source>
</evidence>
<dbReference type="Pfam" id="PF13606">
    <property type="entry name" value="Ank_3"/>
    <property type="match status" value="1"/>
</dbReference>
<evidence type="ECO:0000313" key="6">
    <source>
        <dbReference type="Proteomes" id="UP000014760"/>
    </source>
</evidence>
<proteinExistence type="predicted"/>
<dbReference type="PANTHER" id="PTHR24171">
    <property type="entry name" value="ANKYRIN REPEAT DOMAIN-CONTAINING PROTEIN 39-RELATED"/>
    <property type="match status" value="1"/>
</dbReference>
<dbReference type="OMA" id="SINCKSY"/>
<dbReference type="GO" id="GO:0004842">
    <property type="term" value="F:ubiquitin-protein transferase activity"/>
    <property type="evidence" value="ECO:0007669"/>
    <property type="project" value="TreeGrafter"/>
</dbReference>
<dbReference type="PANTHER" id="PTHR24171:SF11">
    <property type="entry name" value="26S PROTEASOME NON-ATPASE REGULATORY SUBUNIT 10"/>
    <property type="match status" value="1"/>
</dbReference>
<evidence type="ECO:0000256" key="3">
    <source>
        <dbReference type="PROSITE-ProRule" id="PRU00023"/>
    </source>
</evidence>
<sequence>MYCYKSTATREHPLDAALSLAIGANQTEHVKLLIANGATFQQNGSTSFEQAIKAENLGALTPVVVIISVRLTSGNFTPLHKAAASKHEDALAMLNVLLSANARVNHVTDSKQTALHLAALAGRSDMVKRLIECGAPLDLIDRSGSSALSLAACAGHVDCVRVLCTAGALLNIPNRTGLSPLHLAVVGRQVNATKVLLKFNALVNNPSAAKESRTPLLEFLATCKLHRTETSKGKTVSLSTRLKTNREIEILDSLRYANASFDAKDAEGNSALHLCVRYGTEELLDYMINHGVNTMHVNHIAHSALSLACSRDETSMVIKLIQLCPELLQHPTNRQTSASSPFVNLHRNQNFRCLRYLFEAGYRPNQSELEHLSPNSNRKCAAIAKYVENEMGQPQCLTRLSRVAFRNQFSRDFRHSVYQMVLPTQLRSDLLLESPYLFYS</sequence>
<keyword evidence="2 3" id="KW-0040">ANK repeat</keyword>